<accession>A0A140DYT6</accession>
<dbReference type="GO" id="GO:0016301">
    <property type="term" value="F:kinase activity"/>
    <property type="evidence" value="ECO:0007669"/>
    <property type="project" value="UniProtKB-KW"/>
</dbReference>
<dbReference type="InterPro" id="IPR007380">
    <property type="entry name" value="DUF438"/>
</dbReference>
<dbReference type="PATRIC" id="fig|1702221.3.peg.2608"/>
<evidence type="ECO:0000313" key="6">
    <source>
        <dbReference type="Proteomes" id="UP000069771"/>
    </source>
</evidence>
<dbReference type="GO" id="GO:0005886">
    <property type="term" value="C:plasma membrane"/>
    <property type="evidence" value="ECO:0007669"/>
    <property type="project" value="TreeGrafter"/>
</dbReference>
<keyword evidence="5" id="KW-0808">Transferase</keyword>
<dbReference type="Gene3D" id="1.10.3910.10">
    <property type="entry name" value="SP0561-like"/>
    <property type="match status" value="1"/>
</dbReference>
<dbReference type="Pfam" id="PF04282">
    <property type="entry name" value="DUF438"/>
    <property type="match status" value="1"/>
</dbReference>
<evidence type="ECO:0000313" key="5">
    <source>
        <dbReference type="EMBL" id="AMK55813.1"/>
    </source>
</evidence>
<proteinExistence type="predicted"/>
<dbReference type="SUPFAM" id="SSF140683">
    <property type="entry name" value="SP0561-like"/>
    <property type="match status" value="1"/>
</dbReference>
<evidence type="ECO:0000259" key="4">
    <source>
        <dbReference type="Pfam" id="PF08984"/>
    </source>
</evidence>
<organism evidence="5 6">
    <name type="scientific">Faecalibaculum rodentium</name>
    <dbReference type="NCBI Taxonomy" id="1702221"/>
    <lineage>
        <taxon>Bacteria</taxon>
        <taxon>Bacillati</taxon>
        <taxon>Bacillota</taxon>
        <taxon>Erysipelotrichia</taxon>
        <taxon>Erysipelotrichales</taxon>
        <taxon>Erysipelotrichaceae</taxon>
        <taxon>Faecalibaculum</taxon>
    </lineage>
</organism>
<dbReference type="InterPro" id="IPR038062">
    <property type="entry name" value="ScdA-like_N_sf"/>
</dbReference>
<sequence>MFSLKQAESNTHHRQGTGNQPRVCWRNHKNVGKTTYKGAESAYHGTVQQRKRRFLMKTLDLRHSVHDLVNQYPDLKDILHGLGFTEITNPMMLDSVGRIMTIPKGAGLKQIDMTAVVQTLQDHGFEVTGLTRAETQTEPAEAEHRIPAEKQPAQTEDRIALLKDYLARLKSGEDLAQVQEEFVKNFQDVDAAEIMRAEQELMAEGTPLQEVQRLCDVHSALFHGLTRAEKIANAEAAVRRSLAQGSPQAAPVMSRKEMAARLEDIEGHPLQTFTRENQALDQLMDTFRETRRTSVLSEIRDLAVHYAKKGDLLYPLLKVNYGISGPSDVMWTVDDEIRDELAKLDKVPVQDRGTDWEIRVDAILQRAKEMIYKEQNILYPIAAQHFTEQDWQQIYQDSRQYPAIFGLPRLMWEAGESFTRPDAPVLSQGVIRISGGSLSLPELTAMLDTIPMELTFVDGHDINRYFNDGPDMKAFKRPLAALGREVYSCHPPKIEPMVRHIIQEFKNGTRDEVAVWVEKAGRPMYVRYMAVRSKTGDYLGTLEAVQDMTFAKEHFQHAQ</sequence>
<dbReference type="Gene3D" id="1.20.120.520">
    <property type="entry name" value="nmb1532 protein domain like"/>
    <property type="match status" value="1"/>
</dbReference>
<dbReference type="Pfam" id="PF13596">
    <property type="entry name" value="PAS_10"/>
    <property type="match status" value="1"/>
</dbReference>
<feature type="domain" description="DUF1858" evidence="4">
    <location>
        <begin position="63"/>
        <end position="114"/>
    </location>
</feature>
<dbReference type="InterPro" id="IPR015077">
    <property type="entry name" value="DUF1858"/>
</dbReference>
<dbReference type="EMBL" id="CP011391">
    <property type="protein sequence ID" value="AMK55813.1"/>
    <property type="molecule type" value="Genomic_DNA"/>
</dbReference>
<name>A0A140DYT6_9FIRM</name>
<dbReference type="AlphaFoldDB" id="A0A140DYT6"/>
<keyword evidence="6" id="KW-1185">Reference proteome</keyword>
<dbReference type="Proteomes" id="UP000069771">
    <property type="component" value="Chromosome"/>
</dbReference>
<dbReference type="PANTHER" id="PTHR39966:SF3">
    <property type="entry name" value="DUF438 DOMAIN-CONTAINING PROTEIN"/>
    <property type="match status" value="1"/>
</dbReference>
<dbReference type="InterPro" id="IPR012312">
    <property type="entry name" value="Hemerythrin-like"/>
</dbReference>
<dbReference type="STRING" id="1702221.AALO17_26790"/>
<dbReference type="Pfam" id="PF08984">
    <property type="entry name" value="DUF1858"/>
    <property type="match status" value="1"/>
</dbReference>
<gene>
    <name evidence="5" type="ORF">AALO17_26790</name>
</gene>
<protein>
    <submittedName>
        <fullName evidence="5">Histidine kinase</fullName>
    </submittedName>
</protein>
<dbReference type="Pfam" id="PF01814">
    <property type="entry name" value="Hemerythrin"/>
    <property type="match status" value="1"/>
</dbReference>
<evidence type="ECO:0000256" key="1">
    <source>
        <dbReference type="SAM" id="MobiDB-lite"/>
    </source>
</evidence>
<evidence type="ECO:0000259" key="2">
    <source>
        <dbReference type="Pfam" id="PF01814"/>
    </source>
</evidence>
<feature type="domain" description="DUF438" evidence="3">
    <location>
        <begin position="162"/>
        <end position="224"/>
    </location>
</feature>
<reference evidence="5 6" key="1">
    <citation type="journal article" date="2016" name="Gut Pathog.">
        <title>Whole genome sequencing of "Faecalibaculum rodentium" ALO17, isolated from C57BL/6J laboratory mouse feces.</title>
        <authorList>
            <person name="Lim S."/>
            <person name="Chang D.H."/>
            <person name="Ahn S."/>
            <person name="Kim B.C."/>
        </authorList>
    </citation>
    <scope>NUCLEOTIDE SEQUENCE [LARGE SCALE GENOMIC DNA]</scope>
    <source>
        <strain evidence="5 6">Alo17</strain>
    </source>
</reference>
<keyword evidence="5" id="KW-0418">Kinase</keyword>
<dbReference type="PANTHER" id="PTHR39966">
    <property type="entry name" value="BLL2471 PROTEIN-RELATED"/>
    <property type="match status" value="1"/>
</dbReference>
<dbReference type="KEGG" id="fro:AALO17_26790"/>
<feature type="region of interest" description="Disordered" evidence="1">
    <location>
        <begin position="1"/>
        <end position="23"/>
    </location>
</feature>
<feature type="domain" description="Hemerythrin-like" evidence="2">
    <location>
        <begin position="269"/>
        <end position="382"/>
    </location>
</feature>
<evidence type="ECO:0000259" key="3">
    <source>
        <dbReference type="Pfam" id="PF04282"/>
    </source>
</evidence>